<dbReference type="Proteomes" id="UP000255165">
    <property type="component" value="Unassembled WGS sequence"/>
</dbReference>
<evidence type="ECO:0000313" key="1">
    <source>
        <dbReference type="EMBL" id="RDK10662.1"/>
    </source>
</evidence>
<comment type="caution">
    <text evidence="1">The sequence shown here is derived from an EMBL/GenBank/DDBJ whole genome shotgun (WGS) entry which is preliminary data.</text>
</comment>
<reference evidence="2" key="1">
    <citation type="submission" date="2018-06" db="EMBL/GenBank/DDBJ databases">
        <authorList>
            <person name="Feng T."/>
            <person name="Jeon C.O."/>
        </authorList>
    </citation>
    <scope>NUCLEOTIDE SEQUENCE [LARGE SCALE GENOMIC DNA]</scope>
    <source>
        <strain evidence="2">S23</strain>
    </source>
</reference>
<organism evidence="1 2">
    <name type="scientific">Cupriavidus lacunae</name>
    <dbReference type="NCBI Taxonomy" id="2666307"/>
    <lineage>
        <taxon>Bacteria</taxon>
        <taxon>Pseudomonadati</taxon>
        <taxon>Pseudomonadota</taxon>
        <taxon>Betaproteobacteria</taxon>
        <taxon>Burkholderiales</taxon>
        <taxon>Burkholderiaceae</taxon>
        <taxon>Cupriavidus</taxon>
    </lineage>
</organism>
<accession>A0A370NYH6</accession>
<gene>
    <name evidence="1" type="ORF">DN412_08525</name>
</gene>
<name>A0A370NYH6_9BURK</name>
<keyword evidence="2" id="KW-1185">Reference proteome</keyword>
<evidence type="ECO:0000313" key="2">
    <source>
        <dbReference type="Proteomes" id="UP000255165"/>
    </source>
</evidence>
<proteinExistence type="predicted"/>
<dbReference type="AlphaFoldDB" id="A0A370NYH6"/>
<protein>
    <submittedName>
        <fullName evidence="1">Uncharacterized protein</fullName>
    </submittedName>
</protein>
<sequence length="184" mass="20419">MSPSAVQATICGVSCFVKATSVGWIRAAEVVKVRDWSARLHAVVERAKRTAAETTTKKFVVQSLYPLPNRKGQPYSKSGWGSVWQDAMWEWISTIDAEAAEALRAERAQSAATRKDRSMGAWTSGYSIAEHEAFFSTLDIRPAAITTKLERRSADAYDFAAHANPSTTHRHYDRRKAKRAAATE</sequence>
<dbReference type="EMBL" id="QKWJ01000007">
    <property type="protein sequence ID" value="RDK10662.1"/>
    <property type="molecule type" value="Genomic_DNA"/>
</dbReference>